<dbReference type="RefSeq" id="XP_002948837.1">
    <property type="nucleotide sequence ID" value="XM_002948791.1"/>
</dbReference>
<sequence length="832" mass="89465">MSNRFCAMQRIKVVVAHRPPFVFVANTSTGQLFSGLLIDLLNRILITGNGSFQYDMYVSEINAGGTKSNGTWNGVVGELVAKRADVALFPLTRTASRLEAIDCTYSYYDAGLALLVGDGQTAPGPLSVVAPFEVTLWITLLFTIIGVALLFWGLDAYGKWIRNKQFNALHASGVMSAEQVAHAKHAPYSSDLSKPSQCRGLGSTCVLLHPCRCFRELHIRPRDMGLGTQAAICPTTATGHSQKRRCSVPGMRQSRCASAAAIFSDMRDVLMAMDYNPVMMSFMAAAGAPERPGRNSWGVQVLYVVYCFFCMIILSSYTANLTSYLAVRRAYVGISGLQDLVKDNALVGVNPSGSTAAYFTASKDSLATQLQPNVRYCDTATCVAWVRQGVVRAFVTDQPVLLYLSQRQPCDMAVAGEPFGPGAWGRGNLVIGLQKNSSLLPFFNSALQTFSEDGTLSLLRRIWFDGLSQCDGSDAELDSSRLTISQMLGAFVFLAIGILIAFTTGTVENLKWCLARAYAKSYSEQSVRAAQNLSSNGQLTRSSTFLRQAERLRTSTWHRLSIAVLGISKPAQPMPEPSMEGRPSNTGPHQGRTEASALMASIVKRRRVEASNGGGQGDHAVSITTNTVTGVTADGTQPRDLVLLVDYGGVVATAGNGDVNECRGVGDDGVRAAVAAGKESPNEVTNCVAAMEAPALEPMVSSVCSQAFPHVDQRSGRGRALSGRLSSFCCCKEELHQQEGAFHPEHGLQGLHPLALTASTTAVMALPGQQRVFVEVTCAVLCRTSYYTVYLAEWDRELLCCNRTFATPATPDDDAINVISDISFGAAQVGLT</sequence>
<evidence type="ECO:0000259" key="13">
    <source>
        <dbReference type="SMART" id="SM00079"/>
    </source>
</evidence>
<keyword evidence="3 12" id="KW-0812">Transmembrane</keyword>
<dbReference type="Pfam" id="PF00060">
    <property type="entry name" value="Lig_chan"/>
    <property type="match status" value="1"/>
</dbReference>
<evidence type="ECO:0000256" key="7">
    <source>
        <dbReference type="ARBA" id="ARBA00023170"/>
    </source>
</evidence>
<dbReference type="SMART" id="SM00079">
    <property type="entry name" value="PBPe"/>
    <property type="match status" value="1"/>
</dbReference>
<evidence type="ECO:0000256" key="3">
    <source>
        <dbReference type="ARBA" id="ARBA00022692"/>
    </source>
</evidence>
<gene>
    <name evidence="15" type="ORF">VOLCADRAFT_89121</name>
</gene>
<comment type="subcellular location">
    <subcellularLocation>
        <location evidence="1">Membrane</location>
        <topology evidence="1">Multi-pass membrane protein</topology>
    </subcellularLocation>
</comment>
<dbReference type="SMART" id="SM00918">
    <property type="entry name" value="Lig_chan-Glu_bd"/>
    <property type="match status" value="1"/>
</dbReference>
<dbReference type="eggNOG" id="KOG1054">
    <property type="taxonomic scope" value="Eukaryota"/>
</dbReference>
<evidence type="ECO:0000256" key="9">
    <source>
        <dbReference type="ARBA" id="ARBA00023286"/>
    </source>
</evidence>
<accession>D8TQU9</accession>
<evidence type="ECO:0000256" key="6">
    <source>
        <dbReference type="ARBA" id="ARBA00023136"/>
    </source>
</evidence>
<keyword evidence="9" id="KW-1071">Ligand-gated ion channel</keyword>
<evidence type="ECO:0000259" key="14">
    <source>
        <dbReference type="SMART" id="SM00918"/>
    </source>
</evidence>
<dbReference type="InterPro" id="IPR015683">
    <property type="entry name" value="Ionotropic_Glu_rcpt"/>
</dbReference>
<dbReference type="Proteomes" id="UP000001058">
    <property type="component" value="Unassembled WGS sequence"/>
</dbReference>
<evidence type="ECO:0000256" key="12">
    <source>
        <dbReference type="SAM" id="Phobius"/>
    </source>
</evidence>
<evidence type="ECO:0000256" key="10">
    <source>
        <dbReference type="ARBA" id="ARBA00023303"/>
    </source>
</evidence>
<dbReference type="OrthoDB" id="5984008at2759"/>
<feature type="transmembrane region" description="Helical" evidence="12">
    <location>
        <begin position="269"/>
        <end position="288"/>
    </location>
</feature>
<dbReference type="SUPFAM" id="SSF53850">
    <property type="entry name" value="Periplasmic binding protein-like II"/>
    <property type="match status" value="1"/>
</dbReference>
<keyword evidence="5" id="KW-0406">Ion transport</keyword>
<keyword evidence="2" id="KW-0813">Transport</keyword>
<evidence type="ECO:0000313" key="16">
    <source>
        <dbReference type="Proteomes" id="UP000001058"/>
    </source>
</evidence>
<evidence type="ECO:0000256" key="8">
    <source>
        <dbReference type="ARBA" id="ARBA00023180"/>
    </source>
</evidence>
<reference evidence="15 16" key="1">
    <citation type="journal article" date="2010" name="Science">
        <title>Genomic analysis of organismal complexity in the multicellular green alga Volvox carteri.</title>
        <authorList>
            <person name="Prochnik S.E."/>
            <person name="Umen J."/>
            <person name="Nedelcu A.M."/>
            <person name="Hallmann A."/>
            <person name="Miller S.M."/>
            <person name="Nishii I."/>
            <person name="Ferris P."/>
            <person name="Kuo A."/>
            <person name="Mitros T."/>
            <person name="Fritz-Laylin L.K."/>
            <person name="Hellsten U."/>
            <person name="Chapman J."/>
            <person name="Simakov O."/>
            <person name="Rensing S.A."/>
            <person name="Terry A."/>
            <person name="Pangilinan J."/>
            <person name="Kapitonov V."/>
            <person name="Jurka J."/>
            <person name="Salamov A."/>
            <person name="Shapiro H."/>
            <person name="Schmutz J."/>
            <person name="Grimwood J."/>
            <person name="Lindquist E."/>
            <person name="Lucas S."/>
            <person name="Grigoriev I.V."/>
            <person name="Schmitt R."/>
            <person name="Kirk D."/>
            <person name="Rokhsar D.S."/>
        </authorList>
    </citation>
    <scope>NUCLEOTIDE SEQUENCE [LARGE SCALE GENOMIC DNA]</scope>
    <source>
        <strain evidence="16">f. Nagariensis / Eve</strain>
    </source>
</reference>
<protein>
    <recommendedName>
        <fullName evidence="17">Ionotropic glutamate receptor C-terminal domain-containing protein</fullName>
    </recommendedName>
</protein>
<keyword evidence="6 12" id="KW-0472">Membrane</keyword>
<dbReference type="EMBL" id="GL378332">
    <property type="protein sequence ID" value="EFJ50217.1"/>
    <property type="molecule type" value="Genomic_DNA"/>
</dbReference>
<feature type="transmembrane region" description="Helical" evidence="12">
    <location>
        <begin position="134"/>
        <end position="154"/>
    </location>
</feature>
<keyword evidence="16" id="KW-1185">Reference proteome</keyword>
<keyword evidence="4 12" id="KW-1133">Transmembrane helix</keyword>
<dbReference type="Gene3D" id="1.10.287.70">
    <property type="match status" value="1"/>
</dbReference>
<dbReference type="KEGG" id="vcn:VOLCADRAFT_89121"/>
<dbReference type="PANTHER" id="PTHR18966">
    <property type="entry name" value="IONOTROPIC GLUTAMATE RECEPTOR"/>
    <property type="match status" value="1"/>
</dbReference>
<dbReference type="InterPro" id="IPR001320">
    <property type="entry name" value="Iontro_rcpt_C"/>
</dbReference>
<feature type="domain" description="Ionotropic glutamate receptor L-glutamate and glycine-binding" evidence="14">
    <location>
        <begin position="20"/>
        <end position="81"/>
    </location>
</feature>
<dbReference type="GO" id="GO:0015276">
    <property type="term" value="F:ligand-gated monoatomic ion channel activity"/>
    <property type="evidence" value="ECO:0007669"/>
    <property type="project" value="InterPro"/>
</dbReference>
<dbReference type="GeneID" id="9623542"/>
<evidence type="ECO:0000256" key="4">
    <source>
        <dbReference type="ARBA" id="ARBA00022989"/>
    </source>
</evidence>
<feature type="transmembrane region" description="Helical" evidence="12">
    <location>
        <begin position="487"/>
        <end position="507"/>
    </location>
</feature>
<dbReference type="eggNOG" id="KOG1052">
    <property type="taxonomic scope" value="Eukaryota"/>
</dbReference>
<dbReference type="AlphaFoldDB" id="D8TQU9"/>
<keyword evidence="10" id="KW-0407">Ion channel</keyword>
<dbReference type="InParanoid" id="D8TQU9"/>
<dbReference type="STRING" id="3068.D8TQU9"/>
<dbReference type="Pfam" id="PF10613">
    <property type="entry name" value="Lig_chan-Glu_bd"/>
    <property type="match status" value="1"/>
</dbReference>
<evidence type="ECO:0000256" key="11">
    <source>
        <dbReference type="SAM" id="MobiDB-lite"/>
    </source>
</evidence>
<name>D8TQU9_VOLCA</name>
<dbReference type="InterPro" id="IPR019594">
    <property type="entry name" value="Glu/Gly-bd"/>
</dbReference>
<dbReference type="Gene3D" id="3.40.190.10">
    <property type="entry name" value="Periplasmic binding protein-like II"/>
    <property type="match status" value="1"/>
</dbReference>
<evidence type="ECO:0000313" key="15">
    <source>
        <dbReference type="EMBL" id="EFJ50217.1"/>
    </source>
</evidence>
<feature type="region of interest" description="Disordered" evidence="11">
    <location>
        <begin position="569"/>
        <end position="592"/>
    </location>
</feature>
<feature type="transmembrane region" description="Helical" evidence="12">
    <location>
        <begin position="300"/>
        <end position="319"/>
    </location>
</feature>
<keyword evidence="7" id="KW-0675">Receptor</keyword>
<keyword evidence="8" id="KW-0325">Glycoprotein</keyword>
<evidence type="ECO:0000256" key="2">
    <source>
        <dbReference type="ARBA" id="ARBA00022448"/>
    </source>
</evidence>
<evidence type="ECO:0000256" key="1">
    <source>
        <dbReference type="ARBA" id="ARBA00004141"/>
    </source>
</evidence>
<dbReference type="GO" id="GO:0016020">
    <property type="term" value="C:membrane"/>
    <property type="evidence" value="ECO:0007669"/>
    <property type="project" value="UniProtKB-SubCell"/>
</dbReference>
<organism evidence="16">
    <name type="scientific">Volvox carteri f. nagariensis</name>
    <dbReference type="NCBI Taxonomy" id="3068"/>
    <lineage>
        <taxon>Eukaryota</taxon>
        <taxon>Viridiplantae</taxon>
        <taxon>Chlorophyta</taxon>
        <taxon>core chlorophytes</taxon>
        <taxon>Chlorophyceae</taxon>
        <taxon>CS clade</taxon>
        <taxon>Chlamydomonadales</taxon>
        <taxon>Volvocaceae</taxon>
        <taxon>Volvox</taxon>
    </lineage>
</organism>
<proteinExistence type="predicted"/>
<evidence type="ECO:0008006" key="17">
    <source>
        <dbReference type="Google" id="ProtNLM"/>
    </source>
</evidence>
<evidence type="ECO:0000256" key="5">
    <source>
        <dbReference type="ARBA" id="ARBA00023065"/>
    </source>
</evidence>
<feature type="domain" description="Ionotropic glutamate receptor C-terminal" evidence="13">
    <location>
        <begin position="10"/>
        <end position="466"/>
    </location>
</feature>